<keyword evidence="7" id="KW-0067">ATP-binding</keyword>
<evidence type="ECO:0000313" key="12">
    <source>
        <dbReference type="EMBL" id="MTD15029.1"/>
    </source>
</evidence>
<dbReference type="EC" id="2.7.13.3" evidence="2"/>
<evidence type="ECO:0000256" key="9">
    <source>
        <dbReference type="SAM" id="Phobius"/>
    </source>
</evidence>
<feature type="domain" description="Histidine kinase/HSP90-like ATPase" evidence="11">
    <location>
        <begin position="493"/>
        <end position="584"/>
    </location>
</feature>
<dbReference type="Gene3D" id="3.30.565.10">
    <property type="entry name" value="Histidine kinase-like ATPase, C-terminal domain"/>
    <property type="match status" value="1"/>
</dbReference>
<evidence type="ECO:0000256" key="4">
    <source>
        <dbReference type="ARBA" id="ARBA00022679"/>
    </source>
</evidence>
<feature type="transmembrane region" description="Helical" evidence="9">
    <location>
        <begin position="67"/>
        <end position="87"/>
    </location>
</feature>
<dbReference type="Proteomes" id="UP000460221">
    <property type="component" value="Unassembled WGS sequence"/>
</dbReference>
<protein>
    <recommendedName>
        <fullName evidence="2">histidine kinase</fullName>
        <ecNumber evidence="2">2.7.13.3</ecNumber>
    </recommendedName>
</protein>
<dbReference type="GO" id="GO:0000155">
    <property type="term" value="F:phosphorelay sensor kinase activity"/>
    <property type="evidence" value="ECO:0007669"/>
    <property type="project" value="InterPro"/>
</dbReference>
<dbReference type="Pfam" id="PF02518">
    <property type="entry name" value="HATPase_c"/>
    <property type="match status" value="1"/>
</dbReference>
<dbReference type="SUPFAM" id="SSF55781">
    <property type="entry name" value="GAF domain-like"/>
    <property type="match status" value="1"/>
</dbReference>
<keyword evidence="13" id="KW-1185">Reference proteome</keyword>
<keyword evidence="8" id="KW-0902">Two-component regulatory system</keyword>
<dbReference type="InterPro" id="IPR003594">
    <property type="entry name" value="HATPase_dom"/>
</dbReference>
<dbReference type="InterPro" id="IPR003018">
    <property type="entry name" value="GAF"/>
</dbReference>
<evidence type="ECO:0000256" key="7">
    <source>
        <dbReference type="ARBA" id="ARBA00022840"/>
    </source>
</evidence>
<evidence type="ECO:0000256" key="3">
    <source>
        <dbReference type="ARBA" id="ARBA00022553"/>
    </source>
</evidence>
<dbReference type="GO" id="GO:0046983">
    <property type="term" value="F:protein dimerization activity"/>
    <property type="evidence" value="ECO:0007669"/>
    <property type="project" value="InterPro"/>
</dbReference>
<evidence type="ECO:0000313" key="13">
    <source>
        <dbReference type="Proteomes" id="UP000460221"/>
    </source>
</evidence>
<keyword evidence="4" id="KW-0808">Transferase</keyword>
<evidence type="ECO:0000256" key="5">
    <source>
        <dbReference type="ARBA" id="ARBA00022741"/>
    </source>
</evidence>
<dbReference type="InterPro" id="IPR029016">
    <property type="entry name" value="GAF-like_dom_sf"/>
</dbReference>
<dbReference type="Pfam" id="PF07730">
    <property type="entry name" value="HisKA_3"/>
    <property type="match status" value="1"/>
</dbReference>
<dbReference type="AlphaFoldDB" id="A0A7K1FNY4"/>
<evidence type="ECO:0000259" key="11">
    <source>
        <dbReference type="SMART" id="SM00387"/>
    </source>
</evidence>
<sequence length="590" mass="61461">MLLGIETVVVIALQRVVGDSFGAVFLLGVLVVSAGWGFLLALGMSVVSAVVYVLFHIEDGSDGLAPALFVFLVLALLVNLLAGQARLRAEEAEQRRREADLSAELARVMLRADALPTALEAAGQRMAEVLGLPFARITLGTVDGAGGPARQAIPLADGGLRIGTLLVPADLDRAARRRVRRMVPGVEALLAAARAGEDEMREARRDIEAGHARVAALADQQTALRHVATLVAGGAAPAQVYPEVVRQLGFGLRAEHATLVGYTGPERCVVLATCDPSGRAHFGPGADLVVDGDSVVAQVLRTGRPARVDDYALAAGEIASHLLSFGLRSGVGAPVVVDGTVRGALIIGAVGPMPAGTEEQVADFADLVATAIGNAETRAELTASRARIVAAADHARRGFERDLHDGAQQRLVALGLELRAVEAAVTDPELREMLHTAVDGLGDLHSDLQELSRGLHPAVLSRGGLAPAVRTLARRSTVAVVLDLPDVPRLPESIEVAAYYVIAESLTNAAKHAAATEIEVGLRIEDEVLRIRIADDGVGGARAGSEGSGLIGLKDRVEALSGGLQVESPPERGTTVTARIPLQRGADTGR</sequence>
<dbReference type="InterPro" id="IPR036890">
    <property type="entry name" value="HATPase_C_sf"/>
</dbReference>
<dbReference type="SMART" id="SM00387">
    <property type="entry name" value="HATPase_c"/>
    <property type="match status" value="1"/>
</dbReference>
<feature type="domain" description="GAF" evidence="10">
    <location>
        <begin position="236"/>
        <end position="382"/>
    </location>
</feature>
<comment type="caution">
    <text evidence="12">The sequence shown here is derived from an EMBL/GenBank/DDBJ whole genome shotgun (WGS) entry which is preliminary data.</text>
</comment>
<feature type="transmembrane region" description="Helical" evidence="9">
    <location>
        <begin position="34"/>
        <end position="55"/>
    </location>
</feature>
<dbReference type="GO" id="GO:0005524">
    <property type="term" value="F:ATP binding"/>
    <property type="evidence" value="ECO:0007669"/>
    <property type="project" value="UniProtKB-KW"/>
</dbReference>
<evidence type="ECO:0000259" key="10">
    <source>
        <dbReference type="SMART" id="SM00065"/>
    </source>
</evidence>
<reference evidence="12 13" key="1">
    <citation type="submission" date="2019-11" db="EMBL/GenBank/DDBJ databases">
        <authorList>
            <person name="Jiang L.-Q."/>
        </authorList>
    </citation>
    <scope>NUCLEOTIDE SEQUENCE [LARGE SCALE GENOMIC DNA]</scope>
    <source>
        <strain evidence="12 13">YIM 132087</strain>
    </source>
</reference>
<keyword evidence="3" id="KW-0597">Phosphoprotein</keyword>
<proteinExistence type="predicted"/>
<gene>
    <name evidence="12" type="ORF">GIS00_13880</name>
</gene>
<dbReference type="InterPro" id="IPR050482">
    <property type="entry name" value="Sensor_HK_TwoCompSys"/>
</dbReference>
<evidence type="ECO:0000256" key="1">
    <source>
        <dbReference type="ARBA" id="ARBA00000085"/>
    </source>
</evidence>
<dbReference type="Pfam" id="PF01590">
    <property type="entry name" value="GAF"/>
    <property type="match status" value="1"/>
</dbReference>
<keyword evidence="9" id="KW-0472">Membrane</keyword>
<dbReference type="PANTHER" id="PTHR24421:SF10">
    <property type="entry name" value="NITRATE_NITRITE SENSOR PROTEIN NARQ"/>
    <property type="match status" value="1"/>
</dbReference>
<keyword evidence="5" id="KW-0547">Nucleotide-binding</keyword>
<keyword evidence="6" id="KW-0418">Kinase</keyword>
<dbReference type="SMART" id="SM00065">
    <property type="entry name" value="GAF"/>
    <property type="match status" value="1"/>
</dbReference>
<keyword evidence="9" id="KW-0812">Transmembrane</keyword>
<dbReference type="EMBL" id="WLYK01000005">
    <property type="protein sequence ID" value="MTD15029.1"/>
    <property type="molecule type" value="Genomic_DNA"/>
</dbReference>
<accession>A0A7K1FNY4</accession>
<name>A0A7K1FNY4_9ACTN</name>
<dbReference type="PANTHER" id="PTHR24421">
    <property type="entry name" value="NITRATE/NITRITE SENSOR PROTEIN NARX-RELATED"/>
    <property type="match status" value="1"/>
</dbReference>
<dbReference type="GO" id="GO:0016020">
    <property type="term" value="C:membrane"/>
    <property type="evidence" value="ECO:0007669"/>
    <property type="project" value="InterPro"/>
</dbReference>
<dbReference type="Gene3D" id="3.30.450.40">
    <property type="match status" value="1"/>
</dbReference>
<dbReference type="InterPro" id="IPR011712">
    <property type="entry name" value="Sig_transdc_His_kin_sub3_dim/P"/>
</dbReference>
<organism evidence="12 13">
    <name type="scientific">Nakamurella alba</name>
    <dbReference type="NCBI Taxonomy" id="2665158"/>
    <lineage>
        <taxon>Bacteria</taxon>
        <taxon>Bacillati</taxon>
        <taxon>Actinomycetota</taxon>
        <taxon>Actinomycetes</taxon>
        <taxon>Nakamurellales</taxon>
        <taxon>Nakamurellaceae</taxon>
        <taxon>Nakamurella</taxon>
    </lineage>
</organism>
<evidence type="ECO:0000256" key="2">
    <source>
        <dbReference type="ARBA" id="ARBA00012438"/>
    </source>
</evidence>
<dbReference type="SUPFAM" id="SSF55874">
    <property type="entry name" value="ATPase domain of HSP90 chaperone/DNA topoisomerase II/histidine kinase"/>
    <property type="match status" value="1"/>
</dbReference>
<dbReference type="CDD" id="cd16917">
    <property type="entry name" value="HATPase_UhpB-NarQ-NarX-like"/>
    <property type="match status" value="1"/>
</dbReference>
<comment type="catalytic activity">
    <reaction evidence="1">
        <text>ATP + protein L-histidine = ADP + protein N-phospho-L-histidine.</text>
        <dbReference type="EC" id="2.7.13.3"/>
    </reaction>
</comment>
<keyword evidence="9" id="KW-1133">Transmembrane helix</keyword>
<evidence type="ECO:0000256" key="8">
    <source>
        <dbReference type="ARBA" id="ARBA00023012"/>
    </source>
</evidence>
<evidence type="ECO:0000256" key="6">
    <source>
        <dbReference type="ARBA" id="ARBA00022777"/>
    </source>
</evidence>